<feature type="domain" description="STICHEL DnaA-N-like alpha-beta" evidence="2">
    <location>
        <begin position="187"/>
        <end position="267"/>
    </location>
</feature>
<gene>
    <name evidence="3" type="ORF">E3N88_32669</name>
</gene>
<feature type="chain" id="PRO_5024466745" description="STICHEL DnaA-N-like alpha-beta domain-containing protein" evidence="1">
    <location>
        <begin position="24"/>
        <end position="422"/>
    </location>
</feature>
<evidence type="ECO:0000313" key="4">
    <source>
        <dbReference type="Proteomes" id="UP000326396"/>
    </source>
</evidence>
<keyword evidence="1" id="KW-0732">Signal</keyword>
<name>A0A5N6M926_9ASTR</name>
<evidence type="ECO:0000256" key="1">
    <source>
        <dbReference type="SAM" id="SignalP"/>
    </source>
</evidence>
<organism evidence="3 4">
    <name type="scientific">Mikania micrantha</name>
    <name type="common">bitter vine</name>
    <dbReference type="NCBI Taxonomy" id="192012"/>
    <lineage>
        <taxon>Eukaryota</taxon>
        <taxon>Viridiplantae</taxon>
        <taxon>Streptophyta</taxon>
        <taxon>Embryophyta</taxon>
        <taxon>Tracheophyta</taxon>
        <taxon>Spermatophyta</taxon>
        <taxon>Magnoliopsida</taxon>
        <taxon>eudicotyledons</taxon>
        <taxon>Gunneridae</taxon>
        <taxon>Pentapetalae</taxon>
        <taxon>asterids</taxon>
        <taxon>campanulids</taxon>
        <taxon>Asterales</taxon>
        <taxon>Asteraceae</taxon>
        <taxon>Asteroideae</taxon>
        <taxon>Heliantheae alliance</taxon>
        <taxon>Eupatorieae</taxon>
        <taxon>Mikania</taxon>
    </lineage>
</organism>
<reference evidence="3 4" key="1">
    <citation type="submission" date="2019-05" db="EMBL/GenBank/DDBJ databases">
        <title>Mikania micrantha, genome provides insights into the molecular mechanism of rapid growth.</title>
        <authorList>
            <person name="Liu B."/>
        </authorList>
    </citation>
    <scope>NUCLEOTIDE SEQUENCE [LARGE SCALE GENOMIC DNA]</scope>
    <source>
        <strain evidence="3">NLD-2019</strain>
        <tissue evidence="3">Leaf</tissue>
    </source>
</reference>
<proteinExistence type="predicted"/>
<sequence>MFNCWHLWHSRLWECSSILSAFAKPDYGYKHFFWIQLSSAGLIRLPRLEMEMAKLDVTDSCWRYTSKRIQSKAKQAQLAKAKAERDINPNFLDTLSANVRLRVDVLKDLPFICHFKFYRKTLERKREREREIKKNKMRTIWMFVFHEQNHKGSLSLAPPIVSADESLKRLVLSQCNQNNGCESEMLKDKEALELIWSRAMELCNSISLSYLLKRHGRLAFVCFHQGLAVVELKFHHPDYASKADKSWKLIASALHVAMGCNVEIMICHSDNPKIKKSSFRLFSCARGNKLRSNKNAIELSENINAVSDGGSHDSNTCQKKEVAARILRNTDGNAFRTVEFQDNLSARMKSLALVDEVDQVLTVSAPGDYGKTTLAKMLCHDYEIKEDLLIGFVDVKESVRTETNVFQQHLLAEAYKGAIMLI</sequence>
<dbReference type="Proteomes" id="UP000326396">
    <property type="component" value="Linkage Group LG6"/>
</dbReference>
<dbReference type="AlphaFoldDB" id="A0A5N6M926"/>
<dbReference type="Pfam" id="PF23007">
    <property type="entry name" value="DnaA_N-like_STI"/>
    <property type="match status" value="1"/>
</dbReference>
<protein>
    <recommendedName>
        <fullName evidence="2">STICHEL DnaA-N-like alpha-beta domain-containing protein</fullName>
    </recommendedName>
</protein>
<dbReference type="OrthoDB" id="1899087at2759"/>
<evidence type="ECO:0000313" key="3">
    <source>
        <dbReference type="EMBL" id="KAD3337149.1"/>
    </source>
</evidence>
<keyword evidence="4" id="KW-1185">Reference proteome</keyword>
<comment type="caution">
    <text evidence="3">The sequence shown here is derived from an EMBL/GenBank/DDBJ whole genome shotgun (WGS) entry which is preliminary data.</text>
</comment>
<evidence type="ECO:0000259" key="2">
    <source>
        <dbReference type="Pfam" id="PF23007"/>
    </source>
</evidence>
<dbReference type="EMBL" id="SZYD01000016">
    <property type="protein sequence ID" value="KAD3337149.1"/>
    <property type="molecule type" value="Genomic_DNA"/>
</dbReference>
<dbReference type="InterPro" id="IPR054506">
    <property type="entry name" value="DnaA_N-like_STI"/>
</dbReference>
<accession>A0A5N6M926</accession>
<feature type="signal peptide" evidence="1">
    <location>
        <begin position="1"/>
        <end position="23"/>
    </location>
</feature>